<gene>
    <name evidence="5" type="ORF">P5673_031255</name>
</gene>
<protein>
    <recommendedName>
        <fullName evidence="4">ZMYM2-like/QRICH1 C-terminal domain-containing protein</fullName>
    </recommendedName>
</protein>
<keyword evidence="2" id="KW-0597">Phosphoprotein</keyword>
<reference evidence="5" key="2">
    <citation type="journal article" date="2023" name="Science">
        <title>Genomic signatures of disease resistance in endangered staghorn corals.</title>
        <authorList>
            <person name="Vollmer S.V."/>
            <person name="Selwyn J.D."/>
            <person name="Despard B.A."/>
            <person name="Roesel C.L."/>
        </authorList>
    </citation>
    <scope>NUCLEOTIDE SEQUENCE</scope>
    <source>
        <strain evidence="5">K2</strain>
    </source>
</reference>
<dbReference type="AlphaFoldDB" id="A0AAD9PSX9"/>
<dbReference type="InterPro" id="IPR021893">
    <property type="entry name" value="ZMYM2-like_C"/>
</dbReference>
<dbReference type="EMBL" id="JARQWQ010000145">
    <property type="protein sequence ID" value="KAK2548475.1"/>
    <property type="molecule type" value="Genomic_DNA"/>
</dbReference>
<name>A0AAD9PSX9_ACRCE</name>
<evidence type="ECO:0000256" key="3">
    <source>
        <dbReference type="ARBA" id="ARBA00022843"/>
    </source>
</evidence>
<keyword evidence="1" id="KW-1017">Isopeptide bond</keyword>
<dbReference type="Pfam" id="PF12012">
    <property type="entry name" value="DUF3504"/>
    <property type="match status" value="1"/>
</dbReference>
<dbReference type="InterPro" id="IPR052787">
    <property type="entry name" value="MAVS"/>
</dbReference>
<evidence type="ECO:0000259" key="4">
    <source>
        <dbReference type="Pfam" id="PF12012"/>
    </source>
</evidence>
<accession>A0AAD9PSX9</accession>
<comment type="caution">
    <text evidence="5">The sequence shown here is derived from an EMBL/GenBank/DDBJ whole genome shotgun (WGS) entry which is preliminary data.</text>
</comment>
<keyword evidence="6" id="KW-1185">Reference proteome</keyword>
<dbReference type="Proteomes" id="UP001249851">
    <property type="component" value="Unassembled WGS sequence"/>
</dbReference>
<organism evidence="5 6">
    <name type="scientific">Acropora cervicornis</name>
    <name type="common">Staghorn coral</name>
    <dbReference type="NCBI Taxonomy" id="6130"/>
    <lineage>
        <taxon>Eukaryota</taxon>
        <taxon>Metazoa</taxon>
        <taxon>Cnidaria</taxon>
        <taxon>Anthozoa</taxon>
        <taxon>Hexacorallia</taxon>
        <taxon>Scleractinia</taxon>
        <taxon>Astrocoeniina</taxon>
        <taxon>Acroporidae</taxon>
        <taxon>Acropora</taxon>
    </lineage>
</organism>
<evidence type="ECO:0000256" key="2">
    <source>
        <dbReference type="ARBA" id="ARBA00022553"/>
    </source>
</evidence>
<feature type="domain" description="ZMYM2-like/QRICH1 C-terminal" evidence="4">
    <location>
        <begin position="114"/>
        <end position="199"/>
    </location>
</feature>
<reference evidence="5" key="1">
    <citation type="journal article" date="2023" name="G3 (Bethesda)">
        <title>Whole genome assembly and annotation of the endangered Caribbean coral Acropora cervicornis.</title>
        <authorList>
            <person name="Selwyn J.D."/>
            <person name="Vollmer S.V."/>
        </authorList>
    </citation>
    <scope>NUCLEOTIDE SEQUENCE</scope>
    <source>
        <strain evidence="5">K2</strain>
    </source>
</reference>
<evidence type="ECO:0000313" key="6">
    <source>
        <dbReference type="Proteomes" id="UP001249851"/>
    </source>
</evidence>
<dbReference type="PANTHER" id="PTHR21446:SF12">
    <property type="entry name" value="POTASSIUM CHANNEL TETRAMERIZATION DOMAIN CONTAINING 1"/>
    <property type="match status" value="1"/>
</dbReference>
<evidence type="ECO:0000256" key="1">
    <source>
        <dbReference type="ARBA" id="ARBA00022499"/>
    </source>
</evidence>
<proteinExistence type="predicted"/>
<evidence type="ECO:0000313" key="5">
    <source>
        <dbReference type="EMBL" id="KAK2548475.1"/>
    </source>
</evidence>
<dbReference type="PANTHER" id="PTHR21446">
    <property type="entry name" value="DUF3504 DOMAIN-CONTAINING PROTEIN"/>
    <property type="match status" value="1"/>
</dbReference>
<keyword evidence="3" id="KW-0832">Ubl conjugation</keyword>
<sequence>MFDSEEDDTTDMNEIVCEALSNQVFEATEVELKRQGFAKVEHHEPILTEDLAKIYSSYDPSSPDPKSLQYFVWFSIIFHLICRGRENLRLQKRQSFSVSVDGSGQKYVYQHLDELDKNHRQNDDPFDSSGDGRMYENTENPASCPVKAFELYLSKLNPALDSLWQRPKAFDNFNESDSVWSCNAPLGKNTLGSLMKTISVV</sequence>